<organism evidence="2 3">
    <name type="scientific">Enterococcus florum</name>
    <dbReference type="NCBI Taxonomy" id="2480627"/>
    <lineage>
        <taxon>Bacteria</taxon>
        <taxon>Bacillati</taxon>
        <taxon>Bacillota</taxon>
        <taxon>Bacilli</taxon>
        <taxon>Lactobacillales</taxon>
        <taxon>Enterococcaceae</taxon>
        <taxon>Enterococcus</taxon>
    </lineage>
</organism>
<reference evidence="3" key="1">
    <citation type="submission" date="2019-02" db="EMBL/GenBank/DDBJ databases">
        <title>Draft genome sequence of Enterococcus sp. Gos25-1.</title>
        <authorList>
            <person name="Tanaka N."/>
            <person name="Shiwa Y."/>
            <person name="Fujita N."/>
        </authorList>
    </citation>
    <scope>NUCLEOTIDE SEQUENCE [LARGE SCALE GENOMIC DNA]</scope>
    <source>
        <strain evidence="3">Gos25-1</strain>
    </source>
</reference>
<dbReference type="OrthoDB" id="2222991at2"/>
<dbReference type="RefSeq" id="WP_146621726.1">
    <property type="nucleotide sequence ID" value="NZ_BJCC01000009.1"/>
</dbReference>
<dbReference type="EMBL" id="BJCC01000009">
    <property type="protein sequence ID" value="GCF93265.1"/>
    <property type="molecule type" value="Genomic_DNA"/>
</dbReference>
<feature type="domain" description="Imm-5-like" evidence="1">
    <location>
        <begin position="40"/>
        <end position="166"/>
    </location>
</feature>
<dbReference type="Proteomes" id="UP000290567">
    <property type="component" value="Unassembled WGS sequence"/>
</dbReference>
<name>A0A4P5P5X2_9ENTE</name>
<accession>A0A4P5P5X2</accession>
<gene>
    <name evidence="2" type="ORF">NRIC_11560</name>
</gene>
<dbReference type="Pfam" id="PF21805">
    <property type="entry name" value="Imm5_like"/>
    <property type="match status" value="1"/>
</dbReference>
<evidence type="ECO:0000313" key="2">
    <source>
        <dbReference type="EMBL" id="GCF93265.1"/>
    </source>
</evidence>
<dbReference type="AlphaFoldDB" id="A0A4P5P5X2"/>
<evidence type="ECO:0000313" key="3">
    <source>
        <dbReference type="Proteomes" id="UP000290567"/>
    </source>
</evidence>
<dbReference type="InterPro" id="IPR048667">
    <property type="entry name" value="Imm5-like"/>
</dbReference>
<comment type="caution">
    <text evidence="2">The sequence shown here is derived from an EMBL/GenBank/DDBJ whole genome shotgun (WGS) entry which is preliminary data.</text>
</comment>
<sequence length="175" mass="19958">MDPRIYSWNTHEQQHRPSLPSPCKIKIQDDVALRLELEQVLEKLPHRSLAIWALEQASSFLIHLDSHLAEDPRIQQAIIVFEQRIARTCSAYEMRQAGFLANQLAKESVSERSKYAARTFAQAIAAGHMRGHAIVSADYSIKTINLIAPQKLEPVVTQRLKQIETAKKRRILTNV</sequence>
<keyword evidence="3" id="KW-1185">Reference proteome</keyword>
<proteinExistence type="predicted"/>
<evidence type="ECO:0000259" key="1">
    <source>
        <dbReference type="Pfam" id="PF21805"/>
    </source>
</evidence>
<protein>
    <recommendedName>
        <fullName evidence="1">Imm-5-like domain-containing protein</fullName>
    </recommendedName>
</protein>